<name>A0ABV7WCA3_9MICO</name>
<evidence type="ECO:0000256" key="1">
    <source>
        <dbReference type="ARBA" id="ARBA00004431"/>
    </source>
</evidence>
<evidence type="ECO:0000256" key="6">
    <source>
        <dbReference type="ARBA" id="ARBA00023306"/>
    </source>
</evidence>
<dbReference type="EMBL" id="JBHRWW010000002">
    <property type="protein sequence ID" value="MFC3687429.1"/>
    <property type="molecule type" value="Genomic_DNA"/>
</dbReference>
<protein>
    <submittedName>
        <fullName evidence="7">SsgA family sporulation/cell division regulator</fullName>
    </submittedName>
</protein>
<reference evidence="8" key="1">
    <citation type="journal article" date="2019" name="Int. J. Syst. Evol. Microbiol.">
        <title>The Global Catalogue of Microorganisms (GCM) 10K type strain sequencing project: providing services to taxonomists for standard genome sequencing and annotation.</title>
        <authorList>
            <consortium name="The Broad Institute Genomics Platform"/>
            <consortium name="The Broad Institute Genome Sequencing Center for Infectious Disease"/>
            <person name="Wu L."/>
            <person name="Ma J."/>
        </authorList>
    </citation>
    <scope>NUCLEOTIDE SEQUENCE [LARGE SCALE GENOMIC DNA]</scope>
    <source>
        <strain evidence="8">NCAIM B.02333</strain>
    </source>
</reference>
<keyword evidence="3" id="KW-0132">Cell division</keyword>
<evidence type="ECO:0000256" key="2">
    <source>
        <dbReference type="ARBA" id="ARBA00009323"/>
    </source>
</evidence>
<keyword evidence="6" id="KW-0131">Cell cycle</keyword>
<dbReference type="RefSeq" id="WP_340290164.1">
    <property type="nucleotide sequence ID" value="NZ_JBBEOI010000015.1"/>
</dbReference>
<evidence type="ECO:0000256" key="4">
    <source>
        <dbReference type="ARBA" id="ARBA00022969"/>
    </source>
</evidence>
<sequence>MVEKHKVDVDVEVTLRLVVPDAGPVPLPVSLRYVAADPYAVRALFRGGDGETSVEWVFARDLLLEGLDRATGLGDVHVWPSRGVDGDIVVLALSSPDGRAVLHADADDMRLFVDRTLEVVPAGSEPLHLDVDDVVARLTA</sequence>
<dbReference type="Pfam" id="PF04686">
    <property type="entry name" value="SsgA"/>
    <property type="match status" value="1"/>
</dbReference>
<evidence type="ECO:0000256" key="3">
    <source>
        <dbReference type="ARBA" id="ARBA00022618"/>
    </source>
</evidence>
<dbReference type="Proteomes" id="UP001595685">
    <property type="component" value="Unassembled WGS sequence"/>
</dbReference>
<keyword evidence="5" id="KW-0717">Septation</keyword>
<dbReference type="InterPro" id="IPR006776">
    <property type="entry name" value="SsgB"/>
</dbReference>
<dbReference type="Gene3D" id="2.30.31.20">
    <property type="entry name" value="Sporulation-specific cell division protein SsgB"/>
    <property type="match status" value="1"/>
</dbReference>
<comment type="similarity">
    <text evidence="2">Belongs to the SsgA family.</text>
</comment>
<comment type="caution">
    <text evidence="7">The sequence shown here is derived from an EMBL/GenBank/DDBJ whole genome shotgun (WGS) entry which is preliminary data.</text>
</comment>
<proteinExistence type="inferred from homology"/>
<keyword evidence="4" id="KW-0749">Sporulation</keyword>
<keyword evidence="8" id="KW-1185">Reference proteome</keyword>
<evidence type="ECO:0000256" key="5">
    <source>
        <dbReference type="ARBA" id="ARBA00023210"/>
    </source>
</evidence>
<gene>
    <name evidence="7" type="ORF">ACFOLH_03645</name>
</gene>
<organism evidence="7 8">
    <name type="scientific">Aquipuribacter hungaricus</name>
    <dbReference type="NCBI Taxonomy" id="545624"/>
    <lineage>
        <taxon>Bacteria</taxon>
        <taxon>Bacillati</taxon>
        <taxon>Actinomycetota</taxon>
        <taxon>Actinomycetes</taxon>
        <taxon>Micrococcales</taxon>
        <taxon>Intrasporangiaceae</taxon>
        <taxon>Aquipuribacter</taxon>
    </lineage>
</organism>
<evidence type="ECO:0000313" key="8">
    <source>
        <dbReference type="Proteomes" id="UP001595685"/>
    </source>
</evidence>
<evidence type="ECO:0000313" key="7">
    <source>
        <dbReference type="EMBL" id="MFC3687429.1"/>
    </source>
</evidence>
<accession>A0ABV7WCA3</accession>
<dbReference type="InterPro" id="IPR038658">
    <property type="entry name" value="SsgB_sf"/>
</dbReference>
<comment type="subcellular location">
    <subcellularLocation>
        <location evidence="1">Cell septum</location>
    </subcellularLocation>
</comment>